<dbReference type="PANTHER" id="PTHR33706">
    <property type="entry name" value="MORN VARIANT REPEAT PROTEIN"/>
    <property type="match status" value="1"/>
</dbReference>
<dbReference type="Pfam" id="PF07661">
    <property type="entry name" value="MORN_2"/>
    <property type="match status" value="7"/>
</dbReference>
<dbReference type="InterPro" id="IPR011652">
    <property type="entry name" value="MORN_2"/>
</dbReference>
<dbReference type="SMART" id="SM00028">
    <property type="entry name" value="TPR"/>
    <property type="match status" value="4"/>
</dbReference>
<protein>
    <submittedName>
        <fullName evidence="3">Tetratricopeptide repeat protein</fullName>
    </submittedName>
</protein>
<comment type="caution">
    <text evidence="3">The sequence shown here is derived from an EMBL/GenBank/DDBJ whole genome shotgun (WGS) entry which is preliminary data.</text>
</comment>
<dbReference type="InterPro" id="IPR019734">
    <property type="entry name" value="TPR_rpt"/>
</dbReference>
<feature type="chain" id="PRO_5047383817" evidence="2">
    <location>
        <begin position="22"/>
        <end position="1104"/>
    </location>
</feature>
<organism evidence="3 4">
    <name type="scientific">Hymenobacter bucti</name>
    <dbReference type="NCBI Taxonomy" id="1844114"/>
    <lineage>
        <taxon>Bacteria</taxon>
        <taxon>Pseudomonadati</taxon>
        <taxon>Bacteroidota</taxon>
        <taxon>Cytophagia</taxon>
        <taxon>Cytophagales</taxon>
        <taxon>Hymenobacteraceae</taxon>
        <taxon>Hymenobacter</taxon>
    </lineage>
</organism>
<gene>
    <name evidence="3" type="ORF">ACFSDX_02940</name>
</gene>
<feature type="signal peptide" evidence="2">
    <location>
        <begin position="1"/>
        <end position="21"/>
    </location>
</feature>
<evidence type="ECO:0000313" key="4">
    <source>
        <dbReference type="Proteomes" id="UP001597197"/>
    </source>
</evidence>
<dbReference type="InterPro" id="IPR011990">
    <property type="entry name" value="TPR-like_helical_dom_sf"/>
</dbReference>
<dbReference type="EMBL" id="JBHUFD010000001">
    <property type="protein sequence ID" value="MFD1871364.1"/>
    <property type="molecule type" value="Genomic_DNA"/>
</dbReference>
<accession>A0ABW4QP68</accession>
<feature type="repeat" description="TPR" evidence="1">
    <location>
        <begin position="134"/>
        <end position="167"/>
    </location>
</feature>
<dbReference type="Gene3D" id="1.25.40.10">
    <property type="entry name" value="Tetratricopeptide repeat domain"/>
    <property type="match status" value="1"/>
</dbReference>
<dbReference type="SUPFAM" id="SSF82185">
    <property type="entry name" value="Histone H3 K4-specific methyltransferase SET7/9 N-terminal domain"/>
    <property type="match status" value="6"/>
</dbReference>
<dbReference type="Gene3D" id="2.20.110.10">
    <property type="entry name" value="Histone H3 K4-specific methyltransferase SET7/9 N-terminal domain"/>
    <property type="match status" value="2"/>
</dbReference>
<dbReference type="PANTHER" id="PTHR33706:SF1">
    <property type="entry name" value="TPR REPEAT PROTEIN"/>
    <property type="match status" value="1"/>
</dbReference>
<name>A0ABW4QP68_9BACT</name>
<keyword evidence="4" id="KW-1185">Reference proteome</keyword>
<dbReference type="PROSITE" id="PS50005">
    <property type="entry name" value="TPR"/>
    <property type="match status" value="2"/>
</dbReference>
<keyword evidence="1" id="KW-0802">TPR repeat</keyword>
<evidence type="ECO:0000313" key="3">
    <source>
        <dbReference type="EMBL" id="MFD1871364.1"/>
    </source>
</evidence>
<evidence type="ECO:0000256" key="2">
    <source>
        <dbReference type="SAM" id="SignalP"/>
    </source>
</evidence>
<dbReference type="SUPFAM" id="SSF48452">
    <property type="entry name" value="TPR-like"/>
    <property type="match status" value="1"/>
</dbReference>
<reference evidence="4" key="1">
    <citation type="journal article" date="2019" name="Int. J. Syst. Evol. Microbiol.">
        <title>The Global Catalogue of Microorganisms (GCM) 10K type strain sequencing project: providing services to taxonomists for standard genome sequencing and annotation.</title>
        <authorList>
            <consortium name="The Broad Institute Genomics Platform"/>
            <consortium name="The Broad Institute Genome Sequencing Center for Infectious Disease"/>
            <person name="Wu L."/>
            <person name="Ma J."/>
        </authorList>
    </citation>
    <scope>NUCLEOTIDE SEQUENCE [LARGE SCALE GENOMIC DNA]</scope>
    <source>
        <strain evidence="4">CGMCC 1.15795</strain>
    </source>
</reference>
<dbReference type="Proteomes" id="UP001597197">
    <property type="component" value="Unassembled WGS sequence"/>
</dbReference>
<feature type="repeat" description="TPR" evidence="1">
    <location>
        <begin position="100"/>
        <end position="133"/>
    </location>
</feature>
<dbReference type="Gene3D" id="3.90.930.1">
    <property type="match status" value="4"/>
</dbReference>
<dbReference type="RefSeq" id="WP_382311683.1">
    <property type="nucleotide sequence ID" value="NZ_JBHUFD010000001.1"/>
</dbReference>
<evidence type="ECO:0000256" key="1">
    <source>
        <dbReference type="PROSITE-ProRule" id="PRU00339"/>
    </source>
</evidence>
<proteinExistence type="predicted"/>
<dbReference type="Pfam" id="PF13432">
    <property type="entry name" value="TPR_16"/>
    <property type="match status" value="2"/>
</dbReference>
<sequence length="1104" mass="122066">MHLRHYGAAMALLALPGLGHAQTTTAPTYTEAAALIKEGVALHDAEKYAEAAARYQLVTPGDSAYAQAQAELALSLMAAEKYQASVEAARRSLAVEPFEPELYSTLGSAHEGLKQLAEARQAYTAGLKLFPYNENLWINQGVLELNQHQMAAALASLQRALELRPAKASGHRLLGIAAAQQGQTAHAMLSLLLFLAIEPEGPRSNAVLVDLERLSQGVSIIDKQDQTAPIAPNAAFEELDQLLTSKVALNAAYISKVKFKAGIVKQLQLLVEKFPLEADPASDFWLRAYGPVIKALRQDDNLTTFTYLILSSAEDKSAQQWLKGNKARLEKLTAAVSQPLLAFRNQQPRPTGSGQVAAWFDGPYLDGLGAGQRDAKGEVQPTGNWLLVAQNGNIRQRGAYSAASERTGKWLVLRPDGSTETEMQYGAKGELDGPTRYYYPGGQLQSEAIYRQGKLEGGSKAFAEDGQLSDTRQFVGNDYEGEAVDYRPGGTVSFRAKMHADKRDGLLERFYADGTPEVRTTYAQGKTQGESVVYYPDKTVEKKATYDQDELHGPYSTYFPNGKVRETGQYTRGKRTGPWKEYFATGKLSVEETYDATGELHGSYLDYDAQGRHYSTTLYEHGRMVRLTSLDAQGKTLADTPLKKGRTPVKNYDAEGRLKSTGEVENGHLAGEWKTYFPDGTLSQVQHYDAAGALTGVGEVYYANGQLHQRRHYGPGGVPDGYFEQYYATGKPLQTGFQRQGQEQGVWKSYYPTGRLSQEQEYFHGEQSGVFRAYEPGGKLTQERLFAFGKLRQLTTYDSTNKVIDRYELTPATKELVLHYPGSSKKVLNRAGVANRDYEGATTWLRPNGQTETATTLRGGQRYGAYRSQYDNGQTQTEGQYLGGKLYGQFSTYYPDGTLRNRGRYLDDEPVGEWVYNFPNGKPQRVQAYNDEGELDGPSRHYNPAGELLLERRYEQGRLVGFAGPGAIGATSASQALPAAGGAIKTAFANGKPAAEEAYARNYPSGNFTYYYTSGQVFRRVAHQQGVRHGLQVSYWPSGKLMEEESYQNGELHGRSRYYRPDGTLEREEAYRAGERSGPTIAYDAQGKPQLTEVYWNNAVYNLQ</sequence>
<keyword evidence="2" id="KW-0732">Signal</keyword>